<dbReference type="RefSeq" id="WP_032558067.1">
    <property type="nucleotide sequence ID" value="NZ_JGDJ01000116.1"/>
</dbReference>
<evidence type="ECO:0008006" key="3">
    <source>
        <dbReference type="Google" id="ProtNLM"/>
    </source>
</evidence>
<protein>
    <recommendedName>
        <fullName evidence="3">Radical SAM protein</fullName>
    </recommendedName>
</protein>
<sequence>MNIGLIDVDGHNFPNFALMRTSAYHKDRGDQVEWAAPFSKYDKVIASKIFTFTPDFNYLTLEAGIIEKGGTGYNIKKQLPCEIESSKSMDYSIYPQYKFSIQFFSRGCIRKCPFCLVREKEGYIHPVEPVDLNPKGDWVEVLDNNFFANPEWKDSVDYLLKVKQPVKLHGVDVRIMDEEQAYYLNKLKMKQNIHIAWDLPQIDLTDRLKEMIKYVKPYKITCYVLVGFNSTIEQDLFRLNTLKSLGITPFVQPYRDFVNKRKPKQYELDLARWANRMWLFKSLDFADFSPLKGFKCDYYLKQLA</sequence>
<name>A0A015YFT6_BACFG</name>
<dbReference type="SUPFAM" id="SSF102114">
    <property type="entry name" value="Radical SAM enzymes"/>
    <property type="match status" value="1"/>
</dbReference>
<dbReference type="Proteomes" id="UP000022082">
    <property type="component" value="Unassembled WGS sequence"/>
</dbReference>
<organism evidence="1 2">
    <name type="scientific">Bacteroides fragilis str. S36L11</name>
    <dbReference type="NCBI Taxonomy" id="1339327"/>
    <lineage>
        <taxon>Bacteria</taxon>
        <taxon>Pseudomonadati</taxon>
        <taxon>Bacteroidota</taxon>
        <taxon>Bacteroidia</taxon>
        <taxon>Bacteroidales</taxon>
        <taxon>Bacteroidaceae</taxon>
        <taxon>Bacteroides</taxon>
    </lineage>
</organism>
<evidence type="ECO:0000313" key="2">
    <source>
        <dbReference type="Proteomes" id="UP000022082"/>
    </source>
</evidence>
<dbReference type="InterPro" id="IPR058240">
    <property type="entry name" value="rSAM_sf"/>
</dbReference>
<dbReference type="EMBL" id="JGDJ01000116">
    <property type="protein sequence ID" value="EXZ30787.1"/>
    <property type="molecule type" value="Genomic_DNA"/>
</dbReference>
<proteinExistence type="predicted"/>
<gene>
    <name evidence="1" type="ORF">M136_5448</name>
</gene>
<reference evidence="1 2" key="1">
    <citation type="submission" date="2014-02" db="EMBL/GenBank/DDBJ databases">
        <authorList>
            <person name="Sears C."/>
            <person name="Carroll K."/>
            <person name="Sack B.R."/>
            <person name="Qadri F."/>
            <person name="Myers L.L."/>
            <person name="Chung G.-T."/>
            <person name="Escheverria P."/>
            <person name="Fraser C.M."/>
            <person name="Sadzewicz L."/>
            <person name="Shefchek K.A."/>
            <person name="Tallon L."/>
            <person name="Das S.P."/>
            <person name="Daugherty S."/>
            <person name="Mongodin E.F."/>
        </authorList>
    </citation>
    <scope>NUCLEOTIDE SEQUENCE [LARGE SCALE GENOMIC DNA]</scope>
    <source>
        <strain evidence="1 2">S36L11</strain>
    </source>
</reference>
<accession>A0A015YFT6</accession>
<evidence type="ECO:0000313" key="1">
    <source>
        <dbReference type="EMBL" id="EXZ30787.1"/>
    </source>
</evidence>
<comment type="caution">
    <text evidence="1">The sequence shown here is derived from an EMBL/GenBank/DDBJ whole genome shotgun (WGS) entry which is preliminary data.</text>
</comment>
<dbReference type="PATRIC" id="fig|1339327.3.peg.657"/>
<dbReference type="AlphaFoldDB" id="A0A015YFT6"/>